<organism evidence="3 4">
    <name type="scientific">Dethiobacter alkaliphilus AHT 1</name>
    <dbReference type="NCBI Taxonomy" id="555088"/>
    <lineage>
        <taxon>Bacteria</taxon>
        <taxon>Bacillati</taxon>
        <taxon>Bacillota</taxon>
        <taxon>Dethiobacteria</taxon>
        <taxon>Dethiobacterales</taxon>
        <taxon>Dethiobacteraceae</taxon>
        <taxon>Dethiobacter</taxon>
    </lineage>
</organism>
<accession>C0GCD8</accession>
<dbReference type="PROSITE" id="PS50975">
    <property type="entry name" value="ATP_GRASP"/>
    <property type="match status" value="1"/>
</dbReference>
<dbReference type="InterPro" id="IPR011761">
    <property type="entry name" value="ATP-grasp"/>
</dbReference>
<dbReference type="RefSeq" id="WP_008513903.1">
    <property type="nucleotide sequence ID" value="NZ_ACJM01000001.1"/>
</dbReference>
<comment type="caution">
    <text evidence="3">The sequence shown here is derived from an EMBL/GenBank/DDBJ whole genome shotgun (WGS) entry which is preliminary data.</text>
</comment>
<keyword evidence="1" id="KW-0547">Nucleotide-binding</keyword>
<protein>
    <recommendedName>
        <fullName evidence="2">ATP-grasp domain-containing protein</fullName>
    </recommendedName>
</protein>
<dbReference type="Proteomes" id="UP000006443">
    <property type="component" value="Unassembled WGS sequence"/>
</dbReference>
<dbReference type="EMBL" id="ACJM01000001">
    <property type="protein sequence ID" value="EEG78873.1"/>
    <property type="molecule type" value="Genomic_DNA"/>
</dbReference>
<dbReference type="AlphaFoldDB" id="C0GCD8"/>
<reference evidence="3 4" key="1">
    <citation type="submission" date="2009-02" db="EMBL/GenBank/DDBJ databases">
        <title>Sequencing of the draft genome and assembly of Dethiobacter alkaliphilus AHT 1.</title>
        <authorList>
            <consortium name="US DOE Joint Genome Institute (JGI-PGF)"/>
            <person name="Lucas S."/>
            <person name="Copeland A."/>
            <person name="Lapidus A."/>
            <person name="Glavina del Rio T."/>
            <person name="Dalin E."/>
            <person name="Tice H."/>
            <person name="Bruce D."/>
            <person name="Goodwin L."/>
            <person name="Pitluck S."/>
            <person name="Larimer F."/>
            <person name="Land M.L."/>
            <person name="Hauser L."/>
            <person name="Muyzer G."/>
        </authorList>
    </citation>
    <scope>NUCLEOTIDE SEQUENCE [LARGE SCALE GENOMIC DNA]</scope>
    <source>
        <strain evidence="3 4">AHT 1</strain>
    </source>
</reference>
<evidence type="ECO:0000256" key="1">
    <source>
        <dbReference type="PROSITE-ProRule" id="PRU00409"/>
    </source>
</evidence>
<name>C0GCD8_DETAL</name>
<dbReference type="Gene3D" id="3.30.470.20">
    <property type="entry name" value="ATP-grasp fold, B domain"/>
    <property type="match status" value="1"/>
</dbReference>
<proteinExistence type="predicted"/>
<keyword evidence="1" id="KW-0067">ATP-binding</keyword>
<dbReference type="Pfam" id="PF14398">
    <property type="entry name" value="ATPgrasp_YheCD"/>
    <property type="match status" value="1"/>
</dbReference>
<evidence type="ECO:0000313" key="4">
    <source>
        <dbReference type="Proteomes" id="UP000006443"/>
    </source>
</evidence>
<dbReference type="eggNOG" id="COG0189">
    <property type="taxonomic scope" value="Bacteria"/>
</dbReference>
<dbReference type="GO" id="GO:0046872">
    <property type="term" value="F:metal ion binding"/>
    <property type="evidence" value="ECO:0007669"/>
    <property type="project" value="InterPro"/>
</dbReference>
<dbReference type="STRING" id="555088.DealDRAFT_0147"/>
<dbReference type="InterPro" id="IPR026838">
    <property type="entry name" value="YheC/D"/>
</dbReference>
<sequence length="453" mass="52106">MRWISIEKMTEEHEGPAKTICIPGTDLQFDEVTLVYGAKRITAQVKKNGISMIKQDGEIDNGITYLSKALIEELCLVTTQPYQLKITESTIELGPVIGLLLGEQQYYYHHNTMQEYTDAMVRAEEFGGLVVAFKLCSIDWRSESVYGLYFDVKQKKWRYGKCPIPSVIYRRAFNHEDKDVELLKKTVGSTLFNDRKLDKLQMYQRLQGFPSFKRYLPETAKLTIDVFHRFLDRYDKIILKPADLSRGRGICVLQQDGDKLSIVDSLAEAIPIRIKLSREKAVDYISERGYLTKNYLVQPFLAFSKINGSPWDIRIIMQKNDNLRWQCNGIECRLAGANSYLTNISRGGRALTINQAIKLTYGPQTNVKLIKKQIISVATEFCTVMDDGDGHFAEFGLDFALDEQQNIWFIEANVRPTFNGFKRLEYKNYLHISSAPLFYAVKLSGFKRSKKHE</sequence>
<gene>
    <name evidence="3" type="ORF">DealDRAFT_0147</name>
</gene>
<dbReference type="GO" id="GO:0005524">
    <property type="term" value="F:ATP binding"/>
    <property type="evidence" value="ECO:0007669"/>
    <property type="project" value="UniProtKB-UniRule"/>
</dbReference>
<evidence type="ECO:0000259" key="2">
    <source>
        <dbReference type="PROSITE" id="PS50975"/>
    </source>
</evidence>
<dbReference type="SUPFAM" id="SSF56059">
    <property type="entry name" value="Glutathione synthetase ATP-binding domain-like"/>
    <property type="match status" value="1"/>
</dbReference>
<keyword evidence="4" id="KW-1185">Reference proteome</keyword>
<evidence type="ECO:0000313" key="3">
    <source>
        <dbReference type="EMBL" id="EEG78873.1"/>
    </source>
</evidence>
<feature type="domain" description="ATP-grasp" evidence="2">
    <location>
        <begin position="201"/>
        <end position="443"/>
    </location>
</feature>
<dbReference type="OrthoDB" id="1809801at2"/>